<dbReference type="GO" id="GO:0046872">
    <property type="term" value="F:metal ion binding"/>
    <property type="evidence" value="ECO:0007669"/>
    <property type="project" value="InterPro"/>
</dbReference>
<dbReference type="InterPro" id="IPR024344">
    <property type="entry name" value="MDMPI_metal-binding"/>
</dbReference>
<evidence type="ECO:0000313" key="3">
    <source>
        <dbReference type="Proteomes" id="UP000291591"/>
    </source>
</evidence>
<accession>A0A4Q7USZ4</accession>
<comment type="caution">
    <text evidence="2">The sequence shown here is derived from an EMBL/GenBank/DDBJ whole genome shotgun (WGS) entry which is preliminary data.</text>
</comment>
<sequence length="210" mass="21645">MPTSPDVLTAYVDAADTVVALVERIGPVDARWDGPGLGHWTLRDLVGHTGLALSNVLTYADRPAGVEDIGSAEAYYALDASQTGEGADDAAIDRRARDAGVALGTDPPAAFRALAHRTVARVDGADPDALVRCVAGGIRLGAYVATRTAELVLHGYDIAAAVDVAVLFSDRALAETATVLARTGVARGTGPRLVLALSGRGRLPDGYGVF</sequence>
<protein>
    <submittedName>
        <fullName evidence="2">Mycothiol maleylpyruvate isomerase-like protein</fullName>
    </submittedName>
</protein>
<organism evidence="2 3">
    <name type="scientific">Pseudonocardia sediminis</name>
    <dbReference type="NCBI Taxonomy" id="1397368"/>
    <lineage>
        <taxon>Bacteria</taxon>
        <taxon>Bacillati</taxon>
        <taxon>Actinomycetota</taxon>
        <taxon>Actinomycetes</taxon>
        <taxon>Pseudonocardiales</taxon>
        <taxon>Pseudonocardiaceae</taxon>
        <taxon>Pseudonocardia</taxon>
    </lineage>
</organism>
<dbReference type="SUPFAM" id="SSF109854">
    <property type="entry name" value="DinB/YfiT-like putative metalloenzymes"/>
    <property type="match status" value="1"/>
</dbReference>
<name>A0A4Q7USZ4_PSEST</name>
<proteinExistence type="predicted"/>
<keyword evidence="2" id="KW-0670">Pyruvate</keyword>
<feature type="domain" description="Mycothiol-dependent maleylpyruvate isomerase metal-binding" evidence="1">
    <location>
        <begin position="14"/>
        <end position="159"/>
    </location>
</feature>
<keyword evidence="3" id="KW-1185">Reference proteome</keyword>
<dbReference type="InterPro" id="IPR034660">
    <property type="entry name" value="DinB/YfiT-like"/>
</dbReference>
<reference evidence="2 3" key="1">
    <citation type="submission" date="2019-02" db="EMBL/GenBank/DDBJ databases">
        <title>Sequencing the genomes of 1000 actinobacteria strains.</title>
        <authorList>
            <person name="Klenk H.-P."/>
        </authorList>
    </citation>
    <scope>NUCLEOTIDE SEQUENCE [LARGE SCALE GENOMIC DNA]</scope>
    <source>
        <strain evidence="2 3">DSM 45779</strain>
    </source>
</reference>
<gene>
    <name evidence="2" type="ORF">EV383_1869</name>
</gene>
<dbReference type="OrthoDB" id="3292744at2"/>
<dbReference type="RefSeq" id="WP_130289544.1">
    <property type="nucleotide sequence ID" value="NZ_SHKL01000001.1"/>
</dbReference>
<dbReference type="Proteomes" id="UP000291591">
    <property type="component" value="Unassembled WGS sequence"/>
</dbReference>
<evidence type="ECO:0000313" key="2">
    <source>
        <dbReference type="EMBL" id="RZT85007.1"/>
    </source>
</evidence>
<dbReference type="Pfam" id="PF11716">
    <property type="entry name" value="MDMPI_N"/>
    <property type="match status" value="1"/>
</dbReference>
<evidence type="ECO:0000259" key="1">
    <source>
        <dbReference type="Pfam" id="PF11716"/>
    </source>
</evidence>
<dbReference type="GO" id="GO:0016853">
    <property type="term" value="F:isomerase activity"/>
    <property type="evidence" value="ECO:0007669"/>
    <property type="project" value="UniProtKB-KW"/>
</dbReference>
<dbReference type="AlphaFoldDB" id="A0A4Q7USZ4"/>
<keyword evidence="2" id="KW-0413">Isomerase</keyword>
<dbReference type="Gene3D" id="1.20.120.450">
    <property type="entry name" value="dinb family like domain"/>
    <property type="match status" value="1"/>
</dbReference>
<dbReference type="EMBL" id="SHKL01000001">
    <property type="protein sequence ID" value="RZT85007.1"/>
    <property type="molecule type" value="Genomic_DNA"/>
</dbReference>